<proteinExistence type="predicted"/>
<dbReference type="GO" id="GO:0006270">
    <property type="term" value="P:DNA replication initiation"/>
    <property type="evidence" value="ECO:0007669"/>
    <property type="project" value="TreeGrafter"/>
</dbReference>
<dbReference type="PANTHER" id="PTHR14428:SF5">
    <property type="entry name" value="NUCLEOLAR COMPLEX PROTEIN 3 HOMOLOG"/>
    <property type="match status" value="1"/>
</dbReference>
<dbReference type="KEGG" id="bmic:BMR1_02g02435"/>
<dbReference type="GO" id="GO:0003682">
    <property type="term" value="F:chromatin binding"/>
    <property type="evidence" value="ECO:0007669"/>
    <property type="project" value="TreeGrafter"/>
</dbReference>
<feature type="compositionally biased region" description="Basic residues" evidence="1">
    <location>
        <begin position="1"/>
        <end position="11"/>
    </location>
</feature>
<evidence type="ECO:0000313" key="3">
    <source>
        <dbReference type="Proteomes" id="UP000002899"/>
    </source>
</evidence>
<dbReference type="InterPro" id="IPR016903">
    <property type="entry name" value="Nucleolar_cplx-assoc_3"/>
</dbReference>
<accession>A0A1R4AAG5</accession>
<name>A0A1R4AAG5_BABMR</name>
<reference evidence="2 3" key="1">
    <citation type="journal article" date="2012" name="Nucleic Acids Res.">
        <title>Sequencing of the smallest Apicomplexan genome from the human pathogen Babesia microti.</title>
        <authorList>
            <person name="Cornillot E."/>
            <person name="Hadj-Kaddour K."/>
            <person name="Dassouli A."/>
            <person name="Noel B."/>
            <person name="Ranwez V."/>
            <person name="Vacherie B."/>
            <person name="Augagneur Y."/>
            <person name="Bres V."/>
            <person name="Duclos A."/>
            <person name="Randazzo S."/>
            <person name="Carcy B."/>
            <person name="Debierre-Grockiego F."/>
            <person name="Delbecq S."/>
            <person name="Moubri-Menage K."/>
            <person name="Shams-Eldin H."/>
            <person name="Usmani-Brown S."/>
            <person name="Bringaud F."/>
            <person name="Wincker P."/>
            <person name="Vivares C.P."/>
            <person name="Schwarz R.T."/>
            <person name="Schetters T.P."/>
            <person name="Krause P.J."/>
            <person name="Gorenflot A."/>
            <person name="Berry V."/>
            <person name="Barbe V."/>
            <person name="Ben Mamoun C."/>
        </authorList>
    </citation>
    <scope>NUCLEOTIDE SEQUENCE [LARGE SCALE GENOMIC DNA]</scope>
    <source>
        <strain evidence="2 3">RI</strain>
    </source>
</reference>
<evidence type="ECO:0000313" key="2">
    <source>
        <dbReference type="EMBL" id="SJK85999.1"/>
    </source>
</evidence>
<dbReference type="PANTHER" id="PTHR14428">
    <property type="entry name" value="NUCLEOLAR COMPLEX PROTEIN 3"/>
    <property type="match status" value="1"/>
</dbReference>
<dbReference type="Proteomes" id="UP000002899">
    <property type="component" value="Chromosome II"/>
</dbReference>
<sequence length="538" mass="60511">MRPAKKYKSRIRKGDKNKCRSRRKLNSLNINVVSKIALKKQSKRRPGKQGSQQKVGQIETLDVGSLIDISSYRCAIAGLSNKAINEPDKCDNYIEPLFHIARKRGGGSDQTKSIAANLAIKSIGILLSCLSTSGADEESLRAKKALDEFSKILASKLTSNPVLVGLLVAKLVASDFRTPNDTILSLCLTCCSQSTYKQQSDEVTRAIGDNLEVVKSIFQLGSMSDCARVIKLINGLHKYSFNPQLISLIPLTNIRDREFSANAYFQFQFHKVSKDIREKLRYAAVNETPDVVAKYKKVILEQVLALYFKILKNPRVKSCELLITCLNGLCVFIQFLNLDIQKDILNQIICYQDRQVCPLVTLTSLDCAMKIMKYSQSSLMKADISWIFDSLIDKINLTDMPSGKNNDKSFTTEISIESNGCKDKLIKTLCVVMDHLGYFINPSCDIQRIAQLVSKLLCFTMLCDTTNAKILLTMVFNLVKKFPMLKDLFDEQGMVISGTGKFETCHWHIAALRCHFAPKIREFVAEQLSYCKNSTFDF</sequence>
<reference evidence="2 3" key="2">
    <citation type="journal article" date="2013" name="PLoS ONE">
        <title>Whole genome mapping and re-organization of the nuclear and mitochondrial genomes of Babesia microti isolates.</title>
        <authorList>
            <person name="Cornillot E."/>
            <person name="Dassouli A."/>
            <person name="Garg A."/>
            <person name="Pachikara N."/>
            <person name="Randazzo S."/>
            <person name="Depoix D."/>
            <person name="Carcy B."/>
            <person name="Delbecq S."/>
            <person name="Frutos R."/>
            <person name="Silva J.C."/>
            <person name="Sutton R."/>
            <person name="Krause P.J."/>
            <person name="Mamoun C.B."/>
        </authorList>
    </citation>
    <scope>NUCLEOTIDE SEQUENCE [LARGE SCALE GENOMIC DNA]</scope>
    <source>
        <strain evidence="2 3">RI</strain>
    </source>
</reference>
<dbReference type="EMBL" id="FO082872">
    <property type="protein sequence ID" value="SJK85999.1"/>
    <property type="molecule type" value="Genomic_DNA"/>
</dbReference>
<dbReference type="AlphaFoldDB" id="A0A1R4AAG5"/>
<dbReference type="RefSeq" id="XP_021338198.1">
    <property type="nucleotide sequence ID" value="XM_021481570.1"/>
</dbReference>
<evidence type="ECO:0000256" key="1">
    <source>
        <dbReference type="SAM" id="MobiDB-lite"/>
    </source>
</evidence>
<dbReference type="GeneID" id="24424271"/>
<feature type="region of interest" description="Disordered" evidence="1">
    <location>
        <begin position="1"/>
        <end position="20"/>
    </location>
</feature>
<organism evidence="2 3">
    <name type="scientific">Babesia microti (strain RI)</name>
    <dbReference type="NCBI Taxonomy" id="1133968"/>
    <lineage>
        <taxon>Eukaryota</taxon>
        <taxon>Sar</taxon>
        <taxon>Alveolata</taxon>
        <taxon>Apicomplexa</taxon>
        <taxon>Aconoidasida</taxon>
        <taxon>Piroplasmida</taxon>
        <taxon>Babesiidae</taxon>
        <taxon>Babesia</taxon>
    </lineage>
</organism>
<protein>
    <submittedName>
        <fullName evidence="2">Uncharacterized protein</fullName>
    </submittedName>
</protein>
<dbReference type="GO" id="GO:0005730">
    <property type="term" value="C:nucleolus"/>
    <property type="evidence" value="ECO:0007669"/>
    <property type="project" value="TreeGrafter"/>
</dbReference>
<reference evidence="2 3" key="3">
    <citation type="journal article" date="2016" name="Sci. Rep.">
        <title>Genome-wide diversity and gene expression profiling of Babesia microti isolates identify polymorphic genes that mediate host-pathogen interactions.</title>
        <authorList>
            <person name="Silva J.C."/>
            <person name="Cornillot E."/>
            <person name="McCracken C."/>
            <person name="Usmani-Brown S."/>
            <person name="Dwivedi A."/>
            <person name="Ifeonu O.O."/>
            <person name="Crabtree J."/>
            <person name="Gotia H.T."/>
            <person name="Virji A.Z."/>
            <person name="Reynes C."/>
            <person name="Colinge J."/>
            <person name="Kumar V."/>
            <person name="Lawres L."/>
            <person name="Pazzi J.E."/>
            <person name="Pablo J.V."/>
            <person name="Hung C."/>
            <person name="Brancato J."/>
            <person name="Kumari P."/>
            <person name="Orvis J."/>
            <person name="Tretina K."/>
            <person name="Chibucos M."/>
            <person name="Ott S."/>
            <person name="Sadzewicz L."/>
            <person name="Sengamalay N."/>
            <person name="Shetty A.C."/>
            <person name="Su Q."/>
            <person name="Tallon L."/>
            <person name="Fraser C.M."/>
            <person name="Frutos R."/>
            <person name="Molina D.M."/>
            <person name="Krause P.J."/>
            <person name="Ben Mamoun C."/>
        </authorList>
    </citation>
    <scope>NUCLEOTIDE SEQUENCE [LARGE SCALE GENOMIC DNA]</scope>
    <source>
        <strain evidence="2 3">RI</strain>
    </source>
</reference>
<keyword evidence="3" id="KW-1185">Reference proteome</keyword>
<dbReference type="VEuPathDB" id="PiroplasmaDB:BMR1_02g02435"/>